<dbReference type="EMBL" id="LT629758">
    <property type="protein sequence ID" value="SDT66882.1"/>
    <property type="molecule type" value="Genomic_DNA"/>
</dbReference>
<dbReference type="RefSeq" id="WP_269460906.1">
    <property type="nucleotide sequence ID" value="NZ_BOMJ01000069.1"/>
</dbReference>
<organism evidence="1 2">
    <name type="scientific">Actinoplanes derwentensis</name>
    <dbReference type="NCBI Taxonomy" id="113562"/>
    <lineage>
        <taxon>Bacteria</taxon>
        <taxon>Bacillati</taxon>
        <taxon>Actinomycetota</taxon>
        <taxon>Actinomycetes</taxon>
        <taxon>Micromonosporales</taxon>
        <taxon>Micromonosporaceae</taxon>
        <taxon>Actinoplanes</taxon>
    </lineage>
</organism>
<sequence length="43" mass="4824">MLPPGWVHNPHTLGQAGDSVHLTSVVRERTRYWIGEQSLTAPE</sequence>
<evidence type="ECO:0000313" key="2">
    <source>
        <dbReference type="Proteomes" id="UP000198688"/>
    </source>
</evidence>
<reference evidence="1 2" key="1">
    <citation type="submission" date="2016-10" db="EMBL/GenBank/DDBJ databases">
        <authorList>
            <person name="de Groot N.N."/>
        </authorList>
    </citation>
    <scope>NUCLEOTIDE SEQUENCE [LARGE SCALE GENOMIC DNA]</scope>
    <source>
        <strain evidence="1 2">DSM 43941</strain>
    </source>
</reference>
<keyword evidence="2" id="KW-1185">Reference proteome</keyword>
<protein>
    <submittedName>
        <fullName evidence="1">Uncharacterized protein</fullName>
    </submittedName>
</protein>
<gene>
    <name evidence="1" type="ORF">SAMN04489716_5400</name>
</gene>
<proteinExistence type="predicted"/>
<dbReference type="AlphaFoldDB" id="A0A1H2C9F0"/>
<accession>A0A1H2C9F0</accession>
<evidence type="ECO:0000313" key="1">
    <source>
        <dbReference type="EMBL" id="SDT66882.1"/>
    </source>
</evidence>
<name>A0A1H2C9F0_9ACTN</name>
<dbReference type="Proteomes" id="UP000198688">
    <property type="component" value="Chromosome I"/>
</dbReference>